<keyword evidence="7" id="KW-0677">Repeat</keyword>
<evidence type="ECO:0000313" key="19">
    <source>
        <dbReference type="Proteomes" id="UP001163046"/>
    </source>
</evidence>
<feature type="compositionally biased region" description="Basic and acidic residues" evidence="15">
    <location>
        <begin position="149"/>
        <end position="159"/>
    </location>
</feature>
<feature type="compositionally biased region" description="Basic residues" evidence="15">
    <location>
        <begin position="40"/>
        <end position="51"/>
    </location>
</feature>
<evidence type="ECO:0000256" key="8">
    <source>
        <dbReference type="ARBA" id="ARBA00022771"/>
    </source>
</evidence>
<evidence type="ECO:0000259" key="17">
    <source>
        <dbReference type="PROSITE" id="PS50280"/>
    </source>
</evidence>
<keyword evidence="4 18" id="KW-0808">Transferase</keyword>
<feature type="domain" description="SET" evidence="17">
    <location>
        <begin position="226"/>
        <end position="342"/>
    </location>
</feature>
<keyword evidence="8 14" id="KW-0863">Zinc-finger</keyword>
<evidence type="ECO:0000256" key="12">
    <source>
        <dbReference type="ARBA" id="ARBA00023163"/>
    </source>
</evidence>
<feature type="compositionally biased region" description="Low complexity" evidence="15">
    <location>
        <begin position="53"/>
        <end position="63"/>
    </location>
</feature>
<dbReference type="Proteomes" id="UP001163046">
    <property type="component" value="Unassembled WGS sequence"/>
</dbReference>
<reference evidence="18" key="1">
    <citation type="submission" date="2023-01" db="EMBL/GenBank/DDBJ databases">
        <title>Genome assembly of the deep-sea coral Lophelia pertusa.</title>
        <authorList>
            <person name="Herrera S."/>
            <person name="Cordes E."/>
        </authorList>
    </citation>
    <scope>NUCLEOTIDE SEQUENCE</scope>
    <source>
        <strain evidence="18">USNM1676648</strain>
        <tissue evidence="18">Polyp</tissue>
    </source>
</reference>
<dbReference type="Gene3D" id="3.30.160.60">
    <property type="entry name" value="Classic Zinc Finger"/>
    <property type="match status" value="9"/>
</dbReference>
<feature type="domain" description="C2H2-type" evidence="16">
    <location>
        <begin position="531"/>
        <end position="558"/>
    </location>
</feature>
<evidence type="ECO:0000256" key="14">
    <source>
        <dbReference type="PROSITE-ProRule" id="PRU00042"/>
    </source>
</evidence>
<dbReference type="SUPFAM" id="SSF82199">
    <property type="entry name" value="SET domain"/>
    <property type="match status" value="1"/>
</dbReference>
<dbReference type="GO" id="GO:0000981">
    <property type="term" value="F:DNA-binding transcription factor activity, RNA polymerase II-specific"/>
    <property type="evidence" value="ECO:0007669"/>
    <property type="project" value="TreeGrafter"/>
</dbReference>
<evidence type="ECO:0000256" key="13">
    <source>
        <dbReference type="ARBA" id="ARBA00023242"/>
    </source>
</evidence>
<feature type="domain" description="C2H2-type" evidence="16">
    <location>
        <begin position="475"/>
        <end position="502"/>
    </location>
</feature>
<feature type="domain" description="C2H2-type" evidence="16">
    <location>
        <begin position="559"/>
        <end position="586"/>
    </location>
</feature>
<comment type="subcellular location">
    <subcellularLocation>
        <location evidence="1">Nucleus</location>
    </subcellularLocation>
</comment>
<comment type="caution">
    <text evidence="18">The sequence shown here is derived from an EMBL/GenBank/DDBJ whole genome shotgun (WGS) entry which is preliminary data.</text>
</comment>
<feature type="domain" description="C2H2-type" evidence="16">
    <location>
        <begin position="587"/>
        <end position="614"/>
    </location>
</feature>
<keyword evidence="12" id="KW-0804">Transcription</keyword>
<keyword evidence="11" id="KW-0238">DNA-binding</keyword>
<dbReference type="PROSITE" id="PS50157">
    <property type="entry name" value="ZINC_FINGER_C2H2_2"/>
    <property type="match status" value="8"/>
</dbReference>
<protein>
    <submittedName>
        <fullName evidence="18">Histone-lysine N-methyltransferase prdm9</fullName>
        <ecNumber evidence="18">2.1.1.354</ecNumber>
    </submittedName>
</protein>
<dbReference type="SUPFAM" id="SSF57667">
    <property type="entry name" value="beta-beta-alpha zinc fingers"/>
    <property type="match status" value="4"/>
</dbReference>
<name>A0A9X0CNQ4_9CNID</name>
<dbReference type="InterPro" id="IPR036236">
    <property type="entry name" value="Znf_C2H2_sf"/>
</dbReference>
<dbReference type="SMART" id="SM00317">
    <property type="entry name" value="SET"/>
    <property type="match status" value="1"/>
</dbReference>
<organism evidence="18 19">
    <name type="scientific">Desmophyllum pertusum</name>
    <dbReference type="NCBI Taxonomy" id="174260"/>
    <lineage>
        <taxon>Eukaryota</taxon>
        <taxon>Metazoa</taxon>
        <taxon>Cnidaria</taxon>
        <taxon>Anthozoa</taxon>
        <taxon>Hexacorallia</taxon>
        <taxon>Scleractinia</taxon>
        <taxon>Caryophylliina</taxon>
        <taxon>Caryophylliidae</taxon>
        <taxon>Desmophyllum</taxon>
    </lineage>
</organism>
<dbReference type="GO" id="GO:0140999">
    <property type="term" value="F:histone H3K4 trimethyltransferase activity"/>
    <property type="evidence" value="ECO:0007669"/>
    <property type="project" value="UniProtKB-EC"/>
</dbReference>
<evidence type="ECO:0000256" key="6">
    <source>
        <dbReference type="ARBA" id="ARBA00022723"/>
    </source>
</evidence>
<evidence type="ECO:0000256" key="9">
    <source>
        <dbReference type="ARBA" id="ARBA00022833"/>
    </source>
</evidence>
<keyword evidence="5" id="KW-0949">S-adenosyl-L-methionine</keyword>
<dbReference type="Pfam" id="PF13912">
    <property type="entry name" value="zf-C2H2_6"/>
    <property type="match status" value="1"/>
</dbReference>
<dbReference type="Pfam" id="PF00096">
    <property type="entry name" value="zf-C2H2"/>
    <property type="match status" value="6"/>
</dbReference>
<dbReference type="EC" id="2.1.1.354" evidence="18"/>
<accession>A0A9X0CNQ4</accession>
<comment type="similarity">
    <text evidence="2">Belongs to the krueppel C2H2-type zinc-finger protein family.</text>
</comment>
<dbReference type="FunFam" id="3.30.160.60:FF:001479">
    <property type="entry name" value="ZFP69 zinc finger protein B"/>
    <property type="match status" value="1"/>
</dbReference>
<sequence>MSGTLSEYELLRLRNIKRNHEFMKSLGLPVPAVPAGLPIRPRKTPAKKRKTLSVSQDGESSSESSDDSDEDWVPGSEEVRRRNKMIKRFIPDFRPKPQTVPVLKGRKEPSKVVEENDASAFDELGRLGEEMDFISVEKVSSSGKQGKGSRSEKTKSTEKRIQYATRGKKHSYCEAEVPDDDHYIFCEGCQDLHYGDCPVHGPLQIIEDRTEDGNSNLSSAVASLPTVLKISNSSIPGAGLGVFSTSEIPKGVRFGPYKGKKIRWEHITDETNTSYMWEIVKDGKFSHFLDGGDEAHSNWMRFVNCSRCEDEQNLVAYQYRGEIYYRTYKSVNPGNELLVWYGESYAKDLGISVNDSNDENKRKGNAYTCEGCERMYTSINFLQRHKKYHCSSRTYTKCEKCNTEFTSVSDLNNHIRQVHADENRYRCTQCGKAFNKLGNLTKHYYSHSDSDSGKVLSDCRSLTKHLRTHTDEKPYQCTQCNKAFNQSGDLTRHLRTHTGEKPYQCTQCDRAFSDCSALTPHLRTHTGERPYQCTQCNRAYNQSTHLTRHLRTHTGEKPYQCTHCNKAFNRSCHLSTHLRTHTGEKPYQCTQCNRAYNQSTHLTRHLRTHTGEKPYQCTQCEKAFMTVVT</sequence>
<feature type="region of interest" description="Disordered" evidence="15">
    <location>
        <begin position="138"/>
        <end position="159"/>
    </location>
</feature>
<evidence type="ECO:0000256" key="7">
    <source>
        <dbReference type="ARBA" id="ARBA00022737"/>
    </source>
</evidence>
<dbReference type="InterPro" id="IPR044417">
    <property type="entry name" value="PRDM7_9_PR-SET"/>
</dbReference>
<dbReference type="GO" id="GO:0005634">
    <property type="term" value="C:nucleus"/>
    <property type="evidence" value="ECO:0007669"/>
    <property type="project" value="UniProtKB-SubCell"/>
</dbReference>
<evidence type="ECO:0000256" key="15">
    <source>
        <dbReference type="SAM" id="MobiDB-lite"/>
    </source>
</evidence>
<dbReference type="FunFam" id="3.30.160.60:FF:000100">
    <property type="entry name" value="Zinc finger 45-like"/>
    <property type="match status" value="1"/>
</dbReference>
<evidence type="ECO:0000256" key="2">
    <source>
        <dbReference type="ARBA" id="ARBA00006991"/>
    </source>
</evidence>
<evidence type="ECO:0000256" key="11">
    <source>
        <dbReference type="ARBA" id="ARBA00023125"/>
    </source>
</evidence>
<dbReference type="Gene3D" id="2.170.270.10">
    <property type="entry name" value="SET domain"/>
    <property type="match status" value="1"/>
</dbReference>
<keyword evidence="19" id="KW-1185">Reference proteome</keyword>
<feature type="domain" description="C2H2-type" evidence="16">
    <location>
        <begin position="396"/>
        <end position="424"/>
    </location>
</feature>
<dbReference type="PANTHER" id="PTHR14196">
    <property type="entry name" value="ODD-SKIPPED - RELATED"/>
    <property type="match status" value="1"/>
</dbReference>
<evidence type="ECO:0000256" key="10">
    <source>
        <dbReference type="ARBA" id="ARBA00023015"/>
    </source>
</evidence>
<dbReference type="InterPro" id="IPR046341">
    <property type="entry name" value="SET_dom_sf"/>
</dbReference>
<dbReference type="InterPro" id="IPR001214">
    <property type="entry name" value="SET_dom"/>
</dbReference>
<feature type="domain" description="C2H2-type" evidence="16">
    <location>
        <begin position="503"/>
        <end position="530"/>
    </location>
</feature>
<dbReference type="GO" id="GO:0008270">
    <property type="term" value="F:zinc ion binding"/>
    <property type="evidence" value="ECO:0007669"/>
    <property type="project" value="UniProtKB-KW"/>
</dbReference>
<keyword evidence="10" id="KW-0805">Transcription regulation</keyword>
<dbReference type="OrthoDB" id="40579at2759"/>
<keyword evidence="9" id="KW-0862">Zinc</keyword>
<evidence type="ECO:0000259" key="16">
    <source>
        <dbReference type="PROSITE" id="PS50157"/>
    </source>
</evidence>
<gene>
    <name evidence="18" type="primary">PRDM9_7</name>
    <name evidence="18" type="ORF">OS493_036322</name>
</gene>
<dbReference type="InterPro" id="IPR050717">
    <property type="entry name" value="C2H2-ZF_Transcription_Reg"/>
</dbReference>
<dbReference type="GO" id="GO:0032259">
    <property type="term" value="P:methylation"/>
    <property type="evidence" value="ECO:0007669"/>
    <property type="project" value="UniProtKB-KW"/>
</dbReference>
<keyword evidence="13" id="KW-0539">Nucleus</keyword>
<dbReference type="CDD" id="cd19193">
    <property type="entry name" value="PR-SET_PRDM7_9"/>
    <property type="match status" value="1"/>
</dbReference>
<dbReference type="InterPro" id="IPR013087">
    <property type="entry name" value="Znf_C2H2_type"/>
</dbReference>
<evidence type="ECO:0000256" key="5">
    <source>
        <dbReference type="ARBA" id="ARBA00022691"/>
    </source>
</evidence>
<keyword evidence="3 18" id="KW-0489">Methyltransferase</keyword>
<dbReference type="PROSITE" id="PS00028">
    <property type="entry name" value="ZINC_FINGER_C2H2_1"/>
    <property type="match status" value="8"/>
</dbReference>
<dbReference type="FunFam" id="3.30.160.60:FF:002343">
    <property type="entry name" value="Zinc finger protein 33A"/>
    <property type="match status" value="3"/>
</dbReference>
<evidence type="ECO:0000256" key="1">
    <source>
        <dbReference type="ARBA" id="ARBA00004123"/>
    </source>
</evidence>
<dbReference type="GO" id="GO:0000977">
    <property type="term" value="F:RNA polymerase II transcription regulatory region sequence-specific DNA binding"/>
    <property type="evidence" value="ECO:0007669"/>
    <property type="project" value="TreeGrafter"/>
</dbReference>
<dbReference type="SMART" id="SM00355">
    <property type="entry name" value="ZnF_C2H2"/>
    <property type="match status" value="8"/>
</dbReference>
<dbReference type="FunFam" id="3.30.160.60:FF:001182">
    <property type="entry name" value="Zinc finger, C2H2 type"/>
    <property type="match status" value="1"/>
</dbReference>
<evidence type="ECO:0000313" key="18">
    <source>
        <dbReference type="EMBL" id="KAJ7369806.1"/>
    </source>
</evidence>
<dbReference type="AlphaFoldDB" id="A0A9X0CNQ4"/>
<dbReference type="PANTHER" id="PTHR14196:SF12">
    <property type="entry name" value="ZINC FINGER PROTEIN 208-LIKE"/>
    <property type="match status" value="1"/>
</dbReference>
<evidence type="ECO:0000256" key="4">
    <source>
        <dbReference type="ARBA" id="ARBA00022679"/>
    </source>
</evidence>
<keyword evidence="6" id="KW-0479">Metal-binding</keyword>
<proteinExistence type="inferred from homology"/>
<feature type="region of interest" description="Disordered" evidence="15">
    <location>
        <begin position="28"/>
        <end position="78"/>
    </location>
</feature>
<feature type="domain" description="C2H2-type" evidence="16">
    <location>
        <begin position="367"/>
        <end position="394"/>
    </location>
</feature>
<evidence type="ECO:0000256" key="3">
    <source>
        <dbReference type="ARBA" id="ARBA00022603"/>
    </source>
</evidence>
<dbReference type="EMBL" id="MU826885">
    <property type="protein sequence ID" value="KAJ7369806.1"/>
    <property type="molecule type" value="Genomic_DNA"/>
</dbReference>
<dbReference type="Pfam" id="PF21549">
    <property type="entry name" value="PRDM2_PR"/>
    <property type="match status" value="1"/>
</dbReference>
<dbReference type="PROSITE" id="PS50280">
    <property type="entry name" value="SET"/>
    <property type="match status" value="1"/>
</dbReference>
<feature type="domain" description="C2H2-type" evidence="16">
    <location>
        <begin position="425"/>
        <end position="452"/>
    </location>
</feature>